<name>A0ABT1RZ50_9FIRM</name>
<dbReference type="Pfam" id="PF04685">
    <property type="entry name" value="DUF608"/>
    <property type="match status" value="1"/>
</dbReference>
<feature type="domain" description="Glycosyl-hydrolase family 116 N-terminal" evidence="2">
    <location>
        <begin position="12"/>
        <end position="330"/>
    </location>
</feature>
<dbReference type="Gene3D" id="1.50.10.10">
    <property type="match status" value="1"/>
</dbReference>
<evidence type="ECO:0000313" key="3">
    <source>
        <dbReference type="EMBL" id="MCQ4839965.1"/>
    </source>
</evidence>
<dbReference type="InterPro" id="IPR052566">
    <property type="entry name" value="Non-lysos_glucosylceramidase"/>
</dbReference>
<evidence type="ECO:0000259" key="2">
    <source>
        <dbReference type="Pfam" id="PF12215"/>
    </source>
</evidence>
<accession>A0ABT1RZ50</accession>
<gene>
    <name evidence="3" type="ORF">NE695_08560</name>
</gene>
<dbReference type="PANTHER" id="PTHR12654">
    <property type="entry name" value="BILE ACID BETA-GLUCOSIDASE-RELATED"/>
    <property type="match status" value="1"/>
</dbReference>
<reference evidence="3 4" key="1">
    <citation type="submission" date="2022-06" db="EMBL/GenBank/DDBJ databases">
        <title>Isolation of gut microbiota from human fecal samples.</title>
        <authorList>
            <person name="Pamer E.G."/>
            <person name="Barat B."/>
            <person name="Waligurski E."/>
            <person name="Medina S."/>
            <person name="Paddock L."/>
            <person name="Mostad J."/>
        </authorList>
    </citation>
    <scope>NUCLEOTIDE SEQUENCE [LARGE SCALE GENOMIC DNA]</scope>
    <source>
        <strain evidence="3 4">DFI.9.73</strain>
    </source>
</reference>
<dbReference type="InterPro" id="IPR024462">
    <property type="entry name" value="GH116_N"/>
</dbReference>
<dbReference type="Proteomes" id="UP001524473">
    <property type="component" value="Unassembled WGS sequence"/>
</dbReference>
<protein>
    <submittedName>
        <fullName evidence="3">Non-lysosomal glucosylceramidase</fullName>
    </submittedName>
</protein>
<dbReference type="PANTHER" id="PTHR12654:SF0">
    <property type="entry name" value="NON-LYSOSOMAL GLUCOSYLCERAMIDASE"/>
    <property type="match status" value="1"/>
</dbReference>
<dbReference type="EMBL" id="JANFZH010000017">
    <property type="protein sequence ID" value="MCQ4839965.1"/>
    <property type="molecule type" value="Genomic_DNA"/>
</dbReference>
<dbReference type="RefSeq" id="WP_256191801.1">
    <property type="nucleotide sequence ID" value="NZ_JANFZG010000017.1"/>
</dbReference>
<evidence type="ECO:0000259" key="1">
    <source>
        <dbReference type="Pfam" id="PF04685"/>
    </source>
</evidence>
<sequence>MKWYPNTATEAGFPIGGIGTGTVTLGSDGDLRDWEIFNRPNKGGQIGYGFFALHVEGQDKRDTRILRSRKTPPYSQARGYHPGWLYGMPCMERSRLSVEYPFADLEFEDDSLPVKVTLTAFNPFIPLQAEDSGIPAALFRYKIKNESGIPLRTTVAASLPNLAGYLGNDEFENMLLPQGARNRKKQQGGIRGLLMENPSCLPEHPRTGSMAILTGDPEGEIQETWLTGGWWDGMEDFWHHFSQDGSLGVENTANSMESWLGPHKNLRVGSVGITHMLQPGEEKTFEFVLSWYYPNRIKSWDEDTPWKEGEETEKNYYASRYQDAWEAGADLLCRLPELEKTSRLFTKAIYESTLPEAVVEAVCANITALRSTTCFRIADGTFLAYEGSHERKGSCPGTCTHVWNYAQTVAWLFPELERSARRIEFGLETREDGCMPFRNERIFGSEPEEAVPAADGQFGTIVRLYREWLLSGEEEFLKELWPKAKKALEYGIRNWDPDEDGMLSGRQHNTYDIEFYGTVPMLNSIYYAALAAGEKMAIYFGEEETAERWRELRQKGSKKMDQELWNGAYYIQKLEDIGSYRFQYGEGCLADQILGQFFAHVNRLGYLFPKDHVRQAVYSIYENNYRDNFIGAVNAQRAYAMEEDKGLVLCSWPQGNRPVIPFCYSEEVWTGVEYQVASHLIYEGYTEEGVRVVEAVRSRYDGFKRNPWNEVECGNHYARSMSSYGLLLALSGFHADVPNRELSFSPKTKEKDFSCFFCCGSGWGIYRQSRDDQGRVTRKLEPLFGNLEGFTLKGGEQ</sequence>
<feature type="domain" description="Glycosyl-hydrolase family 116 catalytic region" evidence="1">
    <location>
        <begin position="455"/>
        <end position="725"/>
    </location>
</feature>
<dbReference type="InterPro" id="IPR012341">
    <property type="entry name" value="6hp_glycosidase-like_sf"/>
</dbReference>
<dbReference type="SUPFAM" id="SSF48208">
    <property type="entry name" value="Six-hairpin glycosidases"/>
    <property type="match status" value="1"/>
</dbReference>
<dbReference type="InterPro" id="IPR008928">
    <property type="entry name" value="6-hairpin_glycosidase_sf"/>
</dbReference>
<keyword evidence="4" id="KW-1185">Reference proteome</keyword>
<organism evidence="3 4">
    <name type="scientific">Neglectibacter timonensis</name>
    <dbReference type="NCBI Taxonomy" id="1776382"/>
    <lineage>
        <taxon>Bacteria</taxon>
        <taxon>Bacillati</taxon>
        <taxon>Bacillota</taxon>
        <taxon>Clostridia</taxon>
        <taxon>Eubacteriales</taxon>
        <taxon>Oscillospiraceae</taxon>
        <taxon>Neglectibacter</taxon>
    </lineage>
</organism>
<comment type="caution">
    <text evidence="3">The sequence shown here is derived from an EMBL/GenBank/DDBJ whole genome shotgun (WGS) entry which is preliminary data.</text>
</comment>
<proteinExistence type="predicted"/>
<dbReference type="InterPro" id="IPR006775">
    <property type="entry name" value="GH116_catalytic"/>
</dbReference>
<dbReference type="Pfam" id="PF12215">
    <property type="entry name" value="Glyco_hydr_116N"/>
    <property type="match status" value="1"/>
</dbReference>
<evidence type="ECO:0000313" key="4">
    <source>
        <dbReference type="Proteomes" id="UP001524473"/>
    </source>
</evidence>